<sequence>MRNRMKTFTVLPCFIISAIHLIPDWERAKFFSFLELCLDFPLHLIYLVSQPGGHGAQDSSLCQSLCLSLGPVCTTFTPRTMVKSQPCTVPRFIRSGSTLFVTYHDISPLRPNHWLRGP</sequence>
<reference evidence="1" key="1">
    <citation type="submission" date="2018-11" db="EMBL/GenBank/DDBJ databases">
        <authorList>
            <consortium name="Pathogen Informatics"/>
        </authorList>
    </citation>
    <scope>NUCLEOTIDE SEQUENCE</scope>
</reference>
<accession>A0A3S5CQ31</accession>
<keyword evidence="2" id="KW-1185">Reference proteome</keyword>
<gene>
    <name evidence="1" type="ORF">PXEA_LOCUS20629</name>
</gene>
<protein>
    <submittedName>
        <fullName evidence="1">Uncharacterized protein</fullName>
    </submittedName>
</protein>
<organism evidence="1 2">
    <name type="scientific">Protopolystoma xenopodis</name>
    <dbReference type="NCBI Taxonomy" id="117903"/>
    <lineage>
        <taxon>Eukaryota</taxon>
        <taxon>Metazoa</taxon>
        <taxon>Spiralia</taxon>
        <taxon>Lophotrochozoa</taxon>
        <taxon>Platyhelminthes</taxon>
        <taxon>Monogenea</taxon>
        <taxon>Polyopisthocotylea</taxon>
        <taxon>Polystomatidea</taxon>
        <taxon>Polystomatidae</taxon>
        <taxon>Protopolystoma</taxon>
    </lineage>
</organism>
<dbReference type="Proteomes" id="UP000784294">
    <property type="component" value="Unassembled WGS sequence"/>
</dbReference>
<dbReference type="EMBL" id="CAAALY010085511">
    <property type="protein sequence ID" value="VEL27189.1"/>
    <property type="molecule type" value="Genomic_DNA"/>
</dbReference>
<evidence type="ECO:0000313" key="2">
    <source>
        <dbReference type="Proteomes" id="UP000784294"/>
    </source>
</evidence>
<name>A0A3S5CQ31_9PLAT</name>
<evidence type="ECO:0000313" key="1">
    <source>
        <dbReference type="EMBL" id="VEL27189.1"/>
    </source>
</evidence>
<dbReference type="AlphaFoldDB" id="A0A3S5CQ31"/>
<proteinExistence type="predicted"/>
<comment type="caution">
    <text evidence="1">The sequence shown here is derived from an EMBL/GenBank/DDBJ whole genome shotgun (WGS) entry which is preliminary data.</text>
</comment>